<dbReference type="InterPro" id="IPR050198">
    <property type="entry name" value="Non-receptor_tyrosine_kinases"/>
</dbReference>
<name>A0A914Q9B4_9BILA</name>
<evidence type="ECO:0000256" key="6">
    <source>
        <dbReference type="ARBA" id="ARBA00022741"/>
    </source>
</evidence>
<dbReference type="GO" id="GO:0005886">
    <property type="term" value="C:plasma membrane"/>
    <property type="evidence" value="ECO:0007669"/>
    <property type="project" value="UniProtKB-SubCell"/>
</dbReference>
<dbReference type="EC" id="2.7.10.2" evidence="16"/>
<evidence type="ECO:0000256" key="8">
    <source>
        <dbReference type="ARBA" id="ARBA00022840"/>
    </source>
</evidence>
<dbReference type="PROSITE" id="PS00107">
    <property type="entry name" value="PROTEIN_KINASE_ATP"/>
    <property type="match status" value="1"/>
</dbReference>
<dbReference type="Gene3D" id="1.10.510.10">
    <property type="entry name" value="Transferase(Phosphotransferase) domain 1"/>
    <property type="match status" value="1"/>
</dbReference>
<dbReference type="PROSITE" id="PS50001">
    <property type="entry name" value="SH2"/>
    <property type="match status" value="1"/>
</dbReference>
<dbReference type="InterPro" id="IPR017441">
    <property type="entry name" value="Protein_kinase_ATP_BS"/>
</dbReference>
<keyword evidence="10" id="KW-0472">Membrane</keyword>
<dbReference type="AlphaFoldDB" id="A0A914Q9B4"/>
<comment type="catalytic activity">
    <reaction evidence="12 16">
        <text>L-tyrosyl-[protein] + ATP = O-phospho-L-tyrosyl-[protein] + ADP + H(+)</text>
        <dbReference type="Rhea" id="RHEA:10596"/>
        <dbReference type="Rhea" id="RHEA-COMP:10136"/>
        <dbReference type="Rhea" id="RHEA-COMP:20101"/>
        <dbReference type="ChEBI" id="CHEBI:15378"/>
        <dbReference type="ChEBI" id="CHEBI:30616"/>
        <dbReference type="ChEBI" id="CHEBI:46858"/>
        <dbReference type="ChEBI" id="CHEBI:61978"/>
        <dbReference type="ChEBI" id="CHEBI:456216"/>
        <dbReference type="EC" id="2.7.10.2"/>
    </reaction>
</comment>
<feature type="domain" description="SH2" evidence="17">
    <location>
        <begin position="1"/>
        <end position="86"/>
    </location>
</feature>
<keyword evidence="8 15" id="KW-0067">ATP-binding</keyword>
<evidence type="ECO:0000256" key="2">
    <source>
        <dbReference type="ARBA" id="ARBA00004496"/>
    </source>
</evidence>
<keyword evidence="19" id="KW-1185">Reference proteome</keyword>
<dbReference type="PANTHER" id="PTHR24418">
    <property type="entry name" value="TYROSINE-PROTEIN KINASE"/>
    <property type="match status" value="1"/>
</dbReference>
<evidence type="ECO:0000256" key="4">
    <source>
        <dbReference type="ARBA" id="ARBA00022490"/>
    </source>
</evidence>
<evidence type="ECO:0000256" key="7">
    <source>
        <dbReference type="ARBA" id="ARBA00022777"/>
    </source>
</evidence>
<dbReference type="PROSITE" id="PS00109">
    <property type="entry name" value="PROTEIN_KINASE_TYR"/>
    <property type="match status" value="1"/>
</dbReference>
<dbReference type="GO" id="GO:0004715">
    <property type="term" value="F:non-membrane spanning protein tyrosine kinase activity"/>
    <property type="evidence" value="ECO:0007669"/>
    <property type="project" value="UniProtKB-EC"/>
</dbReference>
<dbReference type="SUPFAM" id="SSF56112">
    <property type="entry name" value="Protein kinase-like (PK-like)"/>
    <property type="match status" value="1"/>
</dbReference>
<evidence type="ECO:0000256" key="10">
    <source>
        <dbReference type="ARBA" id="ARBA00023136"/>
    </source>
</evidence>
<keyword evidence="11 16" id="KW-0829">Tyrosine-protein kinase</keyword>
<dbReference type="SMART" id="SM00252">
    <property type="entry name" value="SH2"/>
    <property type="match status" value="1"/>
</dbReference>
<evidence type="ECO:0000256" key="5">
    <source>
        <dbReference type="ARBA" id="ARBA00022679"/>
    </source>
</evidence>
<evidence type="ECO:0000256" key="16">
    <source>
        <dbReference type="RuleBase" id="RU362096"/>
    </source>
</evidence>
<keyword evidence="7 16" id="KW-0418">Kinase</keyword>
<evidence type="ECO:0000313" key="19">
    <source>
        <dbReference type="Proteomes" id="UP000887578"/>
    </source>
</evidence>
<proteinExistence type="inferred from homology"/>
<evidence type="ECO:0000256" key="9">
    <source>
        <dbReference type="ARBA" id="ARBA00022999"/>
    </source>
</evidence>
<dbReference type="SMART" id="SM00219">
    <property type="entry name" value="TyrKc"/>
    <property type="match status" value="1"/>
</dbReference>
<dbReference type="Gene3D" id="3.30.505.10">
    <property type="entry name" value="SH2 domain"/>
    <property type="match status" value="1"/>
</dbReference>
<evidence type="ECO:0000259" key="17">
    <source>
        <dbReference type="PROSITE" id="PS50001"/>
    </source>
</evidence>
<keyword evidence="4" id="KW-0963">Cytoplasm</keyword>
<sequence length="365" mass="41410">MPRDEIEDLLKNEGDFLMRKTEVDRKPRYAISVCRKGVIKHILLSYKNGLWSMRDCKKPTLTDLIHAHVNDKIPVMSDGTLLINGVSRPEFYILHEHVDLKKKLGSGAFGEVFVGKWKKSDSETIDVAVKKLKGMMHKKERIEFVKEAKLMRRFDHQNIVKVYGVAPQEEPMMIILEFASGGSLQSKLKDSPDISNDQLLNFCKDGARGMCYLAGRQVIHRDIAARNCLLGKNDELKISDFGLSVADRSLIKLEKLKCMPVKWLSPETLSKGEFSKKSDVWSFGVLMWEIFTRCKTDPYPGDTNIISGNHPLKPPEGTPAIAVAVMELCFIKETKDRPEFEGIFKLLSPNEPPPPKADNFETYTL</sequence>
<protein>
    <recommendedName>
        <fullName evidence="16">Tyrosine-protein kinase</fullName>
        <ecNumber evidence="16">2.7.10.2</ecNumber>
    </recommendedName>
</protein>
<dbReference type="PRINTS" id="PR00109">
    <property type="entry name" value="TYRKINASE"/>
</dbReference>
<evidence type="ECO:0000256" key="13">
    <source>
        <dbReference type="ARBA" id="ARBA00061333"/>
    </source>
</evidence>
<dbReference type="Pfam" id="PF07714">
    <property type="entry name" value="PK_Tyr_Ser-Thr"/>
    <property type="match status" value="1"/>
</dbReference>
<dbReference type="InterPro" id="IPR000719">
    <property type="entry name" value="Prot_kinase_dom"/>
</dbReference>
<evidence type="ECO:0000256" key="3">
    <source>
        <dbReference type="ARBA" id="ARBA00022475"/>
    </source>
</evidence>
<dbReference type="SUPFAM" id="SSF55550">
    <property type="entry name" value="SH2 domain"/>
    <property type="match status" value="1"/>
</dbReference>
<comment type="similarity">
    <text evidence="13">Belongs to the protein kinase superfamily. Tyr protein kinase family. Fes/fps subfamily.</text>
</comment>
<dbReference type="InterPro" id="IPR008266">
    <property type="entry name" value="Tyr_kinase_AS"/>
</dbReference>
<dbReference type="InterPro" id="IPR000980">
    <property type="entry name" value="SH2"/>
</dbReference>
<evidence type="ECO:0000313" key="20">
    <source>
        <dbReference type="WBParaSite" id="PDA_v2.g25701.t1"/>
    </source>
</evidence>
<dbReference type="GO" id="GO:0005524">
    <property type="term" value="F:ATP binding"/>
    <property type="evidence" value="ECO:0007669"/>
    <property type="project" value="UniProtKB-UniRule"/>
</dbReference>
<reference evidence="20" key="1">
    <citation type="submission" date="2022-11" db="UniProtKB">
        <authorList>
            <consortium name="WormBaseParasite"/>
        </authorList>
    </citation>
    <scope>IDENTIFICATION</scope>
</reference>
<evidence type="ECO:0000256" key="11">
    <source>
        <dbReference type="ARBA" id="ARBA00023137"/>
    </source>
</evidence>
<dbReference type="Pfam" id="PF00017">
    <property type="entry name" value="SH2"/>
    <property type="match status" value="1"/>
</dbReference>
<dbReference type="InterPro" id="IPR020635">
    <property type="entry name" value="Tyr_kinase_cat_dom"/>
</dbReference>
<dbReference type="CDD" id="cd00192">
    <property type="entry name" value="PTKc"/>
    <property type="match status" value="1"/>
</dbReference>
<keyword evidence="6 15" id="KW-0547">Nucleotide-binding</keyword>
<comment type="subcellular location">
    <subcellularLocation>
        <location evidence="1">Cell membrane</location>
        <topology evidence="1">Peripheral membrane protein</topology>
    </subcellularLocation>
    <subcellularLocation>
        <location evidence="2">Cytoplasm</location>
    </subcellularLocation>
</comment>
<keyword evidence="9 14" id="KW-0727">SH2 domain</keyword>
<dbReference type="InterPro" id="IPR035849">
    <property type="entry name" value="Fes/Fps/Fer_SH2"/>
</dbReference>
<dbReference type="GO" id="GO:0005737">
    <property type="term" value="C:cytoplasm"/>
    <property type="evidence" value="ECO:0007669"/>
    <property type="project" value="UniProtKB-SubCell"/>
</dbReference>
<evidence type="ECO:0000256" key="15">
    <source>
        <dbReference type="PROSITE-ProRule" id="PRU10141"/>
    </source>
</evidence>
<feature type="domain" description="Protein kinase" evidence="18">
    <location>
        <begin position="98"/>
        <end position="351"/>
    </location>
</feature>
<dbReference type="FunFam" id="3.30.200.20:FF:000194">
    <property type="entry name" value="protein-tyrosine kinase 2-beta isoform X1"/>
    <property type="match status" value="1"/>
</dbReference>
<evidence type="ECO:0000256" key="1">
    <source>
        <dbReference type="ARBA" id="ARBA00004202"/>
    </source>
</evidence>
<organism evidence="19 20">
    <name type="scientific">Panagrolaimus davidi</name>
    <dbReference type="NCBI Taxonomy" id="227884"/>
    <lineage>
        <taxon>Eukaryota</taxon>
        <taxon>Metazoa</taxon>
        <taxon>Ecdysozoa</taxon>
        <taxon>Nematoda</taxon>
        <taxon>Chromadorea</taxon>
        <taxon>Rhabditida</taxon>
        <taxon>Tylenchina</taxon>
        <taxon>Panagrolaimomorpha</taxon>
        <taxon>Panagrolaimoidea</taxon>
        <taxon>Panagrolaimidae</taxon>
        <taxon>Panagrolaimus</taxon>
    </lineage>
</organism>
<dbReference type="Proteomes" id="UP000887578">
    <property type="component" value="Unplaced"/>
</dbReference>
<dbReference type="InterPro" id="IPR011009">
    <property type="entry name" value="Kinase-like_dom_sf"/>
</dbReference>
<dbReference type="InterPro" id="IPR036860">
    <property type="entry name" value="SH2_dom_sf"/>
</dbReference>
<keyword evidence="3" id="KW-1003">Cell membrane</keyword>
<dbReference type="PROSITE" id="PS50011">
    <property type="entry name" value="PROTEIN_KINASE_DOM"/>
    <property type="match status" value="1"/>
</dbReference>
<accession>A0A914Q9B4</accession>
<dbReference type="CDD" id="cd10361">
    <property type="entry name" value="SH2_Fps_family"/>
    <property type="match status" value="1"/>
</dbReference>
<dbReference type="WBParaSite" id="PDA_v2.g25701.t1">
    <property type="protein sequence ID" value="PDA_v2.g25701.t1"/>
    <property type="gene ID" value="PDA_v2.g25701"/>
</dbReference>
<keyword evidence="5 16" id="KW-0808">Transferase</keyword>
<evidence type="ECO:0000259" key="18">
    <source>
        <dbReference type="PROSITE" id="PS50011"/>
    </source>
</evidence>
<dbReference type="InterPro" id="IPR001245">
    <property type="entry name" value="Ser-Thr/Tyr_kinase_cat_dom"/>
</dbReference>
<evidence type="ECO:0000256" key="12">
    <source>
        <dbReference type="ARBA" id="ARBA00051245"/>
    </source>
</evidence>
<feature type="binding site" evidence="15">
    <location>
        <position position="131"/>
    </location>
    <ligand>
        <name>ATP</name>
        <dbReference type="ChEBI" id="CHEBI:30616"/>
    </ligand>
</feature>
<evidence type="ECO:0000256" key="14">
    <source>
        <dbReference type="PROSITE-ProRule" id="PRU00191"/>
    </source>
</evidence>